<organism evidence="3 4">
    <name type="scientific">Kribbella italica</name>
    <dbReference type="NCBI Taxonomy" id="1540520"/>
    <lineage>
        <taxon>Bacteria</taxon>
        <taxon>Bacillati</taxon>
        <taxon>Actinomycetota</taxon>
        <taxon>Actinomycetes</taxon>
        <taxon>Propionibacteriales</taxon>
        <taxon>Kribbellaceae</taxon>
        <taxon>Kribbella</taxon>
    </lineage>
</organism>
<dbReference type="PANTHER" id="PTHR12993:SF11">
    <property type="entry name" value="N-ACETYLGLUCOSAMINYL-PHOSPHATIDYLINOSITOL DE-N-ACETYLASE"/>
    <property type="match status" value="1"/>
</dbReference>
<accession>A0A7W9J5K0</accession>
<dbReference type="GO" id="GO:0016811">
    <property type="term" value="F:hydrolase activity, acting on carbon-nitrogen (but not peptide) bonds, in linear amides"/>
    <property type="evidence" value="ECO:0007669"/>
    <property type="project" value="TreeGrafter"/>
</dbReference>
<sequence length="283" mass="30588">MRTALVVHAHPDDEVFATGAATIALSAAGWRVVLRVATGGEASEDPALGEVEARRVRSEKLSRSCELLGIAEWAWLGEWVDRGGAGPGTVADEESAVLVDAVRRALGEVRPELVLTVGSDGLTGHPDHVAIGAAVREAADGVLGARVRAADVQVAQERIREYLSGERQVGSGRVLGVGNEVVLEEVPGDGWRVGGEAADRRREAADRRREAADRRREAAERRREAEERRREVAERRRRALDVYQPGLGTLPLEQVLGGRLGDSVLLRAVLDVAGWDRDLFERG</sequence>
<dbReference type="GO" id="GO:0016137">
    <property type="term" value="P:glycoside metabolic process"/>
    <property type="evidence" value="ECO:0007669"/>
    <property type="project" value="UniProtKB-ARBA"/>
</dbReference>
<dbReference type="EMBL" id="JACHMY010000001">
    <property type="protein sequence ID" value="MBB5836036.1"/>
    <property type="molecule type" value="Genomic_DNA"/>
</dbReference>
<name>A0A7W9J5K0_9ACTN</name>
<gene>
    <name evidence="3" type="ORF">HDA39_002770</name>
</gene>
<dbReference type="InterPro" id="IPR003737">
    <property type="entry name" value="GlcNAc_PI_deacetylase-related"/>
</dbReference>
<dbReference type="InterPro" id="IPR024078">
    <property type="entry name" value="LmbE-like_dom_sf"/>
</dbReference>
<keyword evidence="1" id="KW-0862">Zinc</keyword>
<evidence type="ECO:0000256" key="1">
    <source>
        <dbReference type="ARBA" id="ARBA00022833"/>
    </source>
</evidence>
<dbReference type="Pfam" id="PF02585">
    <property type="entry name" value="PIG-L"/>
    <property type="match status" value="1"/>
</dbReference>
<protein>
    <submittedName>
        <fullName evidence="3">LmbE family N-acetylglucosaminyl deacetylase</fullName>
    </submittedName>
</protein>
<dbReference type="AlphaFoldDB" id="A0A7W9J5K0"/>
<dbReference type="RefSeq" id="WP_184795602.1">
    <property type="nucleotide sequence ID" value="NZ_JACHMY010000001.1"/>
</dbReference>
<evidence type="ECO:0000313" key="3">
    <source>
        <dbReference type="EMBL" id="MBB5836036.1"/>
    </source>
</evidence>
<reference evidence="3 4" key="1">
    <citation type="submission" date="2020-08" db="EMBL/GenBank/DDBJ databases">
        <title>Sequencing the genomes of 1000 actinobacteria strains.</title>
        <authorList>
            <person name="Klenk H.-P."/>
        </authorList>
    </citation>
    <scope>NUCLEOTIDE SEQUENCE [LARGE SCALE GENOMIC DNA]</scope>
    <source>
        <strain evidence="3 4">DSM 28967</strain>
    </source>
</reference>
<feature type="region of interest" description="Disordered" evidence="2">
    <location>
        <begin position="194"/>
        <end position="213"/>
    </location>
</feature>
<evidence type="ECO:0000256" key="2">
    <source>
        <dbReference type="SAM" id="MobiDB-lite"/>
    </source>
</evidence>
<proteinExistence type="predicted"/>
<dbReference type="SUPFAM" id="SSF102588">
    <property type="entry name" value="LmbE-like"/>
    <property type="match status" value="1"/>
</dbReference>
<dbReference type="Gene3D" id="3.40.50.10320">
    <property type="entry name" value="LmbE-like"/>
    <property type="match status" value="1"/>
</dbReference>
<dbReference type="PANTHER" id="PTHR12993">
    <property type="entry name" value="N-ACETYLGLUCOSAMINYL-PHOSPHATIDYLINOSITOL DE-N-ACETYLASE-RELATED"/>
    <property type="match status" value="1"/>
</dbReference>
<keyword evidence="4" id="KW-1185">Reference proteome</keyword>
<feature type="compositionally biased region" description="Basic and acidic residues" evidence="2">
    <location>
        <begin position="197"/>
        <end position="213"/>
    </location>
</feature>
<evidence type="ECO:0000313" key="4">
    <source>
        <dbReference type="Proteomes" id="UP000549971"/>
    </source>
</evidence>
<dbReference type="Proteomes" id="UP000549971">
    <property type="component" value="Unassembled WGS sequence"/>
</dbReference>
<comment type="caution">
    <text evidence="3">The sequence shown here is derived from an EMBL/GenBank/DDBJ whole genome shotgun (WGS) entry which is preliminary data.</text>
</comment>